<protein>
    <recommendedName>
        <fullName evidence="3">Type II-A CRISPR-associated protein Csn2</fullName>
    </recommendedName>
</protein>
<dbReference type="Gene3D" id="3.40.50.11940">
    <property type="match status" value="1"/>
</dbReference>
<proteinExistence type="predicted"/>
<sequence>MILSYVSHKEFKLEKSGLKIISTRSTIAYRDLVQGFEKVQPTLICSNNKYEPLDIAKAFDFIGDILLTKNIIEKYMPHILKSYIQKLDEENRNKIFSAYHNLESLLQDSLLLEDLPLEIDFNEDLKKLLKAENLHLDVKLLKEPYVIIESILKIHQMCKIDSVPVICNVANYLNSQQLQELSNLVKQMNMKLVLIEFTDKDFLIVPKNAEFFYIDEDLVDWY</sequence>
<evidence type="ECO:0000313" key="1">
    <source>
        <dbReference type="EMBL" id="NRO34928.1"/>
    </source>
</evidence>
<organism evidence="1 2">
    <name type="scientific">Lactobacillus helveticus</name>
    <name type="common">Lactobacillus suntoryeus</name>
    <dbReference type="NCBI Taxonomy" id="1587"/>
    <lineage>
        <taxon>Bacteria</taxon>
        <taxon>Bacillati</taxon>
        <taxon>Bacillota</taxon>
        <taxon>Bacilli</taxon>
        <taxon>Lactobacillales</taxon>
        <taxon>Lactobacillaceae</taxon>
        <taxon>Lactobacillus</taxon>
    </lineage>
</organism>
<dbReference type="EMBL" id="WCHB01000033">
    <property type="protein sequence ID" value="NRO34928.1"/>
    <property type="molecule type" value="Genomic_DNA"/>
</dbReference>
<evidence type="ECO:0000313" key="2">
    <source>
        <dbReference type="Proteomes" id="UP000651333"/>
    </source>
</evidence>
<dbReference type="Proteomes" id="UP000651333">
    <property type="component" value="Unassembled WGS sequence"/>
</dbReference>
<reference evidence="1" key="1">
    <citation type="submission" date="2019-09" db="EMBL/GenBank/DDBJ databases">
        <title>Comparative genomic analysis of Lactobacillus helveticus.</title>
        <authorList>
            <person name="Zhang H."/>
            <person name="Chen Y."/>
            <person name="Zhong Z."/>
        </authorList>
    </citation>
    <scope>NUCLEOTIDE SEQUENCE</scope>
    <source>
        <strain evidence="1">IMAU30003</strain>
    </source>
</reference>
<dbReference type="CDD" id="cd12218">
    <property type="entry name" value="Csn2"/>
    <property type="match status" value="1"/>
</dbReference>
<dbReference type="NCBIfam" id="TIGR01866">
    <property type="entry name" value="cas_Csn2"/>
    <property type="match status" value="1"/>
</dbReference>
<dbReference type="InterPro" id="IPR010146">
    <property type="entry name" value="CRISPR-assoc_prot_Csn2-typ"/>
</dbReference>
<accession>A0A9Q5C1R7</accession>
<evidence type="ECO:0008006" key="3">
    <source>
        <dbReference type="Google" id="ProtNLM"/>
    </source>
</evidence>
<gene>
    <name evidence="1" type="ORF">IMAU30003_01175</name>
</gene>
<dbReference type="InterPro" id="IPR038600">
    <property type="entry name" value="Csn2_sf"/>
</dbReference>
<dbReference type="AlphaFoldDB" id="A0A9Q5C1R7"/>
<dbReference type="RefSeq" id="WP_172982367.1">
    <property type="nucleotide sequence ID" value="NZ_WCGF01000091.1"/>
</dbReference>
<comment type="caution">
    <text evidence="1">The sequence shown here is derived from an EMBL/GenBank/DDBJ whole genome shotgun (WGS) entry which is preliminary data.</text>
</comment>
<name>A0A9Q5C1R7_LACHE</name>